<organism evidence="10 11">
    <name type="scientific">Haloplasma contractile SSD-17B</name>
    <dbReference type="NCBI Taxonomy" id="1033810"/>
    <lineage>
        <taxon>Bacteria</taxon>
        <taxon>Bacillati</taxon>
        <taxon>Mycoplasmatota</taxon>
        <taxon>Mollicutes</taxon>
        <taxon>Haloplasmatales</taxon>
        <taxon>Haloplasmataceae</taxon>
        <taxon>Haloplasma</taxon>
    </lineage>
</organism>
<dbReference type="InterPro" id="IPR020578">
    <property type="entry name" value="Aminotrans_V_PyrdxlP_BS"/>
</dbReference>
<proteinExistence type="inferred from homology"/>
<accession>U2EFA0</accession>
<dbReference type="FunCoup" id="U2EFA0">
    <property type="interactions" value="367"/>
</dbReference>
<keyword evidence="10" id="KW-0456">Lyase</keyword>
<dbReference type="InterPro" id="IPR015421">
    <property type="entry name" value="PyrdxlP-dep_Trfase_major"/>
</dbReference>
<dbReference type="InterPro" id="IPR000192">
    <property type="entry name" value="Aminotrans_V_dom"/>
</dbReference>
<dbReference type="SUPFAM" id="SSF53383">
    <property type="entry name" value="PLP-dependent transferases"/>
    <property type="match status" value="1"/>
</dbReference>
<dbReference type="STRING" id="1033810.HLPCO_000007"/>
<protein>
    <recommendedName>
        <fullName evidence="3 8">Cysteine desulfurase</fullName>
        <ecNumber evidence="3 8">2.8.1.7</ecNumber>
    </recommendedName>
</protein>
<sequence>MDIKKIKNDFPVLVENDISYLDSAASTIKPRNVIDAINYYYEKLGVNVHRGVYKLSYDATERYELSRQRVADFINCKFDEVVFTRGASNALNLVANSYGMANIEEGDEIIVSELEHHSSMLPWQHVAKEKNANLVYVPLSDEGRITVENFKKVLTEKTKVVALTYVSNVMGYITPIEEIIELAHEVGAIVTVDGAQAVPHMKVDVKALNCDFLSFSGHKMVGPTGIGVLYGKFELLQDMNPVEFGGDMIDYVYLHDATWKDAPYKFETGTPLIAGAIGLHAAIDYIESIGYDQIIQHEHKLKNYAIEQFHKIDGVTVFNETSDTGIISFNIDNVHPHDAASVFDQEGVCIRAGHHCAQPLMKYLNQIATLRASFYFYNDKKDVDRLVNAVKKAKEFFAFFE</sequence>
<name>U2EFA0_9MOLU</name>
<evidence type="ECO:0000313" key="11">
    <source>
        <dbReference type="Proteomes" id="UP000005707"/>
    </source>
</evidence>
<dbReference type="PIRSF" id="PIRSF005572">
    <property type="entry name" value="NifS"/>
    <property type="match status" value="1"/>
</dbReference>
<dbReference type="InterPro" id="IPR015424">
    <property type="entry name" value="PyrdxlP-dep_Trfase"/>
</dbReference>
<dbReference type="PANTHER" id="PTHR43586">
    <property type="entry name" value="CYSTEINE DESULFURASE"/>
    <property type="match status" value="1"/>
</dbReference>
<dbReference type="NCBIfam" id="TIGR01979">
    <property type="entry name" value="sufS"/>
    <property type="match status" value="1"/>
</dbReference>
<evidence type="ECO:0000259" key="9">
    <source>
        <dbReference type="Pfam" id="PF00266"/>
    </source>
</evidence>
<gene>
    <name evidence="10" type="ORF">HLPCO_000007</name>
</gene>
<dbReference type="Proteomes" id="UP000005707">
    <property type="component" value="Unassembled WGS sequence"/>
</dbReference>
<dbReference type="eggNOG" id="COG0520">
    <property type="taxonomic scope" value="Bacteria"/>
</dbReference>
<dbReference type="InParanoid" id="U2EFA0"/>
<feature type="domain" description="Aminotransferase class V" evidence="9">
    <location>
        <begin position="20"/>
        <end position="386"/>
    </location>
</feature>
<keyword evidence="4 8" id="KW-0808">Transferase</keyword>
<dbReference type="Pfam" id="PF00266">
    <property type="entry name" value="Aminotran_5"/>
    <property type="match status" value="1"/>
</dbReference>
<dbReference type="AlphaFoldDB" id="U2EFA0"/>
<evidence type="ECO:0000256" key="4">
    <source>
        <dbReference type="ARBA" id="ARBA00022679"/>
    </source>
</evidence>
<comment type="function">
    <text evidence="8">Catalyzes the removal of elemental sulfur and selenium atoms from L-cysteine, L-cystine, L-selenocysteine, and L-selenocystine to produce L-alanine.</text>
</comment>
<dbReference type="Gene3D" id="3.40.640.10">
    <property type="entry name" value="Type I PLP-dependent aspartate aminotransferase-like (Major domain)"/>
    <property type="match status" value="1"/>
</dbReference>
<reference evidence="10 11" key="1">
    <citation type="journal article" date="2011" name="J. Bacteriol.">
        <title>Genome sequence of Haloplasma contractile, an unusual contractile bacterium from a deep-sea anoxic brine lake.</title>
        <authorList>
            <person name="Antunes A."/>
            <person name="Alam I."/>
            <person name="El Dorry H."/>
            <person name="Siam R."/>
            <person name="Robertson A."/>
            <person name="Bajic V.B."/>
            <person name="Stingl U."/>
        </authorList>
    </citation>
    <scope>NUCLEOTIDE SEQUENCE [LARGE SCALE GENOMIC DNA]</scope>
    <source>
        <strain evidence="10 11">SSD-17B</strain>
    </source>
</reference>
<comment type="similarity">
    <text evidence="2 8">Belongs to the class-V pyridoxal-phosphate-dependent aminotransferase family. Csd subfamily.</text>
</comment>
<dbReference type="GO" id="GO:0016829">
    <property type="term" value="F:lyase activity"/>
    <property type="evidence" value="ECO:0007669"/>
    <property type="project" value="UniProtKB-KW"/>
</dbReference>
<comment type="catalytic activity">
    <reaction evidence="6 8">
        <text>(sulfur carrier)-H + L-cysteine = (sulfur carrier)-SH + L-alanine</text>
        <dbReference type="Rhea" id="RHEA:43892"/>
        <dbReference type="Rhea" id="RHEA-COMP:14737"/>
        <dbReference type="Rhea" id="RHEA-COMP:14739"/>
        <dbReference type="ChEBI" id="CHEBI:29917"/>
        <dbReference type="ChEBI" id="CHEBI:35235"/>
        <dbReference type="ChEBI" id="CHEBI:57972"/>
        <dbReference type="ChEBI" id="CHEBI:64428"/>
        <dbReference type="EC" id="2.8.1.7"/>
    </reaction>
</comment>
<dbReference type="RefSeq" id="WP_008826537.1">
    <property type="nucleotide sequence ID" value="NZ_AFNU02000001.1"/>
</dbReference>
<keyword evidence="11" id="KW-1185">Reference proteome</keyword>
<dbReference type="InterPro" id="IPR015422">
    <property type="entry name" value="PyrdxlP-dep_Trfase_small"/>
</dbReference>
<comment type="cofactor">
    <cofactor evidence="1 7">
        <name>pyridoxal 5'-phosphate</name>
        <dbReference type="ChEBI" id="CHEBI:597326"/>
    </cofactor>
</comment>
<evidence type="ECO:0000256" key="3">
    <source>
        <dbReference type="ARBA" id="ARBA00012239"/>
    </source>
</evidence>
<dbReference type="GO" id="GO:0031071">
    <property type="term" value="F:cysteine desulfurase activity"/>
    <property type="evidence" value="ECO:0007669"/>
    <property type="project" value="UniProtKB-UniRule"/>
</dbReference>
<dbReference type="PROSITE" id="PS00595">
    <property type="entry name" value="AA_TRANSFER_CLASS_5"/>
    <property type="match status" value="1"/>
</dbReference>
<keyword evidence="5 8" id="KW-0663">Pyridoxal phosphate</keyword>
<dbReference type="GO" id="GO:0006534">
    <property type="term" value="P:cysteine metabolic process"/>
    <property type="evidence" value="ECO:0007669"/>
    <property type="project" value="UniProtKB-UniRule"/>
</dbReference>
<dbReference type="Gene3D" id="3.90.1150.10">
    <property type="entry name" value="Aspartate Aminotransferase, domain 1"/>
    <property type="match status" value="1"/>
</dbReference>
<dbReference type="EC" id="2.8.1.7" evidence="3 8"/>
<evidence type="ECO:0000256" key="6">
    <source>
        <dbReference type="ARBA" id="ARBA00050776"/>
    </source>
</evidence>
<dbReference type="InterPro" id="IPR016454">
    <property type="entry name" value="Cysteine_dSase"/>
</dbReference>
<evidence type="ECO:0000256" key="8">
    <source>
        <dbReference type="RuleBase" id="RU004506"/>
    </source>
</evidence>
<dbReference type="GO" id="GO:0030170">
    <property type="term" value="F:pyridoxal phosphate binding"/>
    <property type="evidence" value="ECO:0007669"/>
    <property type="project" value="UniProtKB-UniRule"/>
</dbReference>
<dbReference type="OrthoDB" id="9808002at2"/>
<evidence type="ECO:0000313" key="10">
    <source>
        <dbReference type="EMBL" id="ERJ13356.1"/>
    </source>
</evidence>
<dbReference type="EMBL" id="AFNU02000001">
    <property type="protein sequence ID" value="ERJ13356.1"/>
    <property type="molecule type" value="Genomic_DNA"/>
</dbReference>
<comment type="caution">
    <text evidence="10">The sequence shown here is derived from an EMBL/GenBank/DDBJ whole genome shotgun (WGS) entry which is preliminary data.</text>
</comment>
<dbReference type="CDD" id="cd06453">
    <property type="entry name" value="SufS_like"/>
    <property type="match status" value="1"/>
</dbReference>
<evidence type="ECO:0000256" key="1">
    <source>
        <dbReference type="ARBA" id="ARBA00001933"/>
    </source>
</evidence>
<evidence type="ECO:0000256" key="2">
    <source>
        <dbReference type="ARBA" id="ARBA00010447"/>
    </source>
</evidence>
<reference evidence="10 11" key="2">
    <citation type="journal article" date="2013" name="PLoS ONE">
        <title>INDIGO - INtegrated Data Warehouse of MIcrobial GenOmes with Examples from the Red Sea Extremophiles.</title>
        <authorList>
            <person name="Alam I."/>
            <person name="Antunes A."/>
            <person name="Kamau A.A."/>
            <person name="Ba Alawi W."/>
            <person name="Kalkatawi M."/>
            <person name="Stingl U."/>
            <person name="Bajic V.B."/>
        </authorList>
    </citation>
    <scope>NUCLEOTIDE SEQUENCE [LARGE SCALE GENOMIC DNA]</scope>
    <source>
        <strain evidence="10 11">SSD-17B</strain>
    </source>
</reference>
<evidence type="ECO:0000256" key="7">
    <source>
        <dbReference type="RuleBase" id="RU004504"/>
    </source>
</evidence>
<dbReference type="PANTHER" id="PTHR43586:SF8">
    <property type="entry name" value="CYSTEINE DESULFURASE 1, CHLOROPLASTIC"/>
    <property type="match status" value="1"/>
</dbReference>
<dbReference type="InterPro" id="IPR010970">
    <property type="entry name" value="Cys_dSase_SufS"/>
</dbReference>
<evidence type="ECO:0000256" key="5">
    <source>
        <dbReference type="ARBA" id="ARBA00022898"/>
    </source>
</evidence>